<feature type="domain" description="GGDEF" evidence="2">
    <location>
        <begin position="90"/>
        <end position="218"/>
    </location>
</feature>
<dbReference type="SMART" id="SM00267">
    <property type="entry name" value="GGDEF"/>
    <property type="match status" value="1"/>
</dbReference>
<feature type="transmembrane region" description="Helical" evidence="1">
    <location>
        <begin position="7"/>
        <end position="25"/>
    </location>
</feature>
<feature type="transmembrane region" description="Helical" evidence="1">
    <location>
        <begin position="31"/>
        <end position="50"/>
    </location>
</feature>
<keyword evidence="1" id="KW-0812">Transmembrane</keyword>
<proteinExistence type="predicted"/>
<dbReference type="OrthoDB" id="9759607at2"/>
<dbReference type="Proteomes" id="UP000198571">
    <property type="component" value="Unassembled WGS sequence"/>
</dbReference>
<evidence type="ECO:0000256" key="1">
    <source>
        <dbReference type="SAM" id="Phobius"/>
    </source>
</evidence>
<dbReference type="GO" id="GO:0052621">
    <property type="term" value="F:diguanylate cyclase activity"/>
    <property type="evidence" value="ECO:0007669"/>
    <property type="project" value="TreeGrafter"/>
</dbReference>
<dbReference type="NCBIfam" id="TIGR00254">
    <property type="entry name" value="GGDEF"/>
    <property type="match status" value="1"/>
</dbReference>
<dbReference type="GO" id="GO:0043709">
    <property type="term" value="P:cell adhesion involved in single-species biofilm formation"/>
    <property type="evidence" value="ECO:0007669"/>
    <property type="project" value="TreeGrafter"/>
</dbReference>
<protein>
    <submittedName>
        <fullName evidence="3">Diguanylate cyclase (GGDEF) domain-containing protein</fullName>
    </submittedName>
</protein>
<dbReference type="GO" id="GO:1902201">
    <property type="term" value="P:negative regulation of bacterial-type flagellum-dependent cell motility"/>
    <property type="evidence" value="ECO:0007669"/>
    <property type="project" value="TreeGrafter"/>
</dbReference>
<dbReference type="InterPro" id="IPR043128">
    <property type="entry name" value="Rev_trsase/Diguanyl_cyclase"/>
</dbReference>
<dbReference type="FunFam" id="3.30.70.270:FF:000001">
    <property type="entry name" value="Diguanylate cyclase domain protein"/>
    <property type="match status" value="1"/>
</dbReference>
<dbReference type="Pfam" id="PF00990">
    <property type="entry name" value="GGDEF"/>
    <property type="match status" value="1"/>
</dbReference>
<dbReference type="CDD" id="cd01949">
    <property type="entry name" value="GGDEF"/>
    <property type="match status" value="1"/>
</dbReference>
<dbReference type="PROSITE" id="PS50887">
    <property type="entry name" value="GGDEF"/>
    <property type="match status" value="1"/>
</dbReference>
<keyword evidence="1" id="KW-1133">Transmembrane helix</keyword>
<dbReference type="PANTHER" id="PTHR45138:SF9">
    <property type="entry name" value="DIGUANYLATE CYCLASE DGCM-RELATED"/>
    <property type="match status" value="1"/>
</dbReference>
<reference evidence="4" key="1">
    <citation type="submission" date="2016-10" db="EMBL/GenBank/DDBJ databases">
        <authorList>
            <person name="Varghese N."/>
            <person name="Submissions S."/>
        </authorList>
    </citation>
    <scope>NUCLEOTIDE SEQUENCE [LARGE SCALE GENOMIC DNA]</scope>
    <source>
        <strain evidence="4">S9</strain>
    </source>
</reference>
<dbReference type="STRING" id="1601833.SAMN05518684_1076"/>
<dbReference type="InterPro" id="IPR050469">
    <property type="entry name" value="Diguanylate_Cyclase"/>
</dbReference>
<dbReference type="RefSeq" id="WP_093051134.1">
    <property type="nucleotide sequence ID" value="NZ_FOGT01000007.1"/>
</dbReference>
<dbReference type="GO" id="GO:0005886">
    <property type="term" value="C:plasma membrane"/>
    <property type="evidence" value="ECO:0007669"/>
    <property type="project" value="TreeGrafter"/>
</dbReference>
<keyword evidence="1" id="KW-0472">Membrane</keyword>
<evidence type="ECO:0000259" key="2">
    <source>
        <dbReference type="PROSITE" id="PS50887"/>
    </source>
</evidence>
<accession>A0A1H9U7D9</accession>
<evidence type="ECO:0000313" key="3">
    <source>
        <dbReference type="EMBL" id="SES05181.1"/>
    </source>
</evidence>
<dbReference type="SUPFAM" id="SSF55073">
    <property type="entry name" value="Nucleotide cyclase"/>
    <property type="match status" value="1"/>
</dbReference>
<organism evidence="3 4">
    <name type="scientific">Salipaludibacillus aurantiacus</name>
    <dbReference type="NCBI Taxonomy" id="1601833"/>
    <lineage>
        <taxon>Bacteria</taxon>
        <taxon>Bacillati</taxon>
        <taxon>Bacillota</taxon>
        <taxon>Bacilli</taxon>
        <taxon>Bacillales</taxon>
        <taxon>Bacillaceae</taxon>
    </lineage>
</organism>
<sequence>MDISGRIFSLLLVIVIQTAYILYYFYRDGFISIGGWLGYPILLPIGYWTGYQFDKARFYSQKDSLTGLYNRRYIQQNFSKYIKKANRNNYKLFVLLLDCDNFKKINDTWGHSAGDLVLIKIAKMLMQYNNKVYASARWGGDEFIIIGACHNDEEIDRFTRDLQQQLADLIIPEIKQSVSVSIGSSIQQPGKTDIRDLIKEADDNMYENKNSKKYPAHR</sequence>
<dbReference type="InterPro" id="IPR029787">
    <property type="entry name" value="Nucleotide_cyclase"/>
</dbReference>
<gene>
    <name evidence="3" type="ORF">SAMN05518684_1076</name>
</gene>
<dbReference type="EMBL" id="FOGT01000007">
    <property type="protein sequence ID" value="SES05181.1"/>
    <property type="molecule type" value="Genomic_DNA"/>
</dbReference>
<evidence type="ECO:0000313" key="4">
    <source>
        <dbReference type="Proteomes" id="UP000198571"/>
    </source>
</evidence>
<dbReference type="InterPro" id="IPR000160">
    <property type="entry name" value="GGDEF_dom"/>
</dbReference>
<keyword evidence="4" id="KW-1185">Reference proteome</keyword>
<dbReference type="PANTHER" id="PTHR45138">
    <property type="entry name" value="REGULATORY COMPONENTS OF SENSORY TRANSDUCTION SYSTEM"/>
    <property type="match status" value="1"/>
</dbReference>
<dbReference type="Gene3D" id="3.30.70.270">
    <property type="match status" value="1"/>
</dbReference>
<dbReference type="AlphaFoldDB" id="A0A1H9U7D9"/>
<name>A0A1H9U7D9_9BACI</name>